<evidence type="ECO:0000256" key="2">
    <source>
        <dbReference type="ARBA" id="ARBA00022448"/>
    </source>
</evidence>
<sequence length="135" mass="15666">MYFTFLYFNYYGMMSVAMTPNQHISSIVSSAFYAVWNLFSGFIIPQPRIPVWWRWYSWANPIAWSLYGLLASQYGDIKQSIESSEGTTTVEAFLRDFFGFKHDFLGVVAVVIIAFPVVFALIFAISLKKLNFQRR</sequence>
<proteinExistence type="predicted"/>
<evidence type="ECO:0000256" key="4">
    <source>
        <dbReference type="ARBA" id="ARBA00022989"/>
    </source>
</evidence>
<evidence type="ECO:0000313" key="8">
    <source>
        <dbReference type="EMBL" id="KAK7336922.1"/>
    </source>
</evidence>
<feature type="domain" description="ABC-2 type transporter transmembrane" evidence="7">
    <location>
        <begin position="1"/>
        <end position="74"/>
    </location>
</feature>
<dbReference type="Pfam" id="PF01061">
    <property type="entry name" value="ABC2_membrane"/>
    <property type="match status" value="1"/>
</dbReference>
<dbReference type="AlphaFoldDB" id="A0AAN9LMU5"/>
<evidence type="ECO:0000256" key="6">
    <source>
        <dbReference type="SAM" id="Phobius"/>
    </source>
</evidence>
<dbReference type="GO" id="GO:0140359">
    <property type="term" value="F:ABC-type transporter activity"/>
    <property type="evidence" value="ECO:0007669"/>
    <property type="project" value="InterPro"/>
</dbReference>
<organism evidence="8 9">
    <name type="scientific">Canavalia gladiata</name>
    <name type="common">Sword bean</name>
    <name type="synonym">Dolichos gladiatus</name>
    <dbReference type="NCBI Taxonomy" id="3824"/>
    <lineage>
        <taxon>Eukaryota</taxon>
        <taxon>Viridiplantae</taxon>
        <taxon>Streptophyta</taxon>
        <taxon>Embryophyta</taxon>
        <taxon>Tracheophyta</taxon>
        <taxon>Spermatophyta</taxon>
        <taxon>Magnoliopsida</taxon>
        <taxon>eudicotyledons</taxon>
        <taxon>Gunneridae</taxon>
        <taxon>Pentapetalae</taxon>
        <taxon>rosids</taxon>
        <taxon>fabids</taxon>
        <taxon>Fabales</taxon>
        <taxon>Fabaceae</taxon>
        <taxon>Papilionoideae</taxon>
        <taxon>50 kb inversion clade</taxon>
        <taxon>NPAAA clade</taxon>
        <taxon>indigoferoid/millettioid clade</taxon>
        <taxon>Phaseoleae</taxon>
        <taxon>Canavalia</taxon>
    </lineage>
</organism>
<dbReference type="EMBL" id="JAYMYQ010000004">
    <property type="protein sequence ID" value="KAK7336922.1"/>
    <property type="molecule type" value="Genomic_DNA"/>
</dbReference>
<keyword evidence="4 6" id="KW-1133">Transmembrane helix</keyword>
<keyword evidence="5 6" id="KW-0472">Membrane</keyword>
<evidence type="ECO:0000256" key="1">
    <source>
        <dbReference type="ARBA" id="ARBA00004141"/>
    </source>
</evidence>
<keyword evidence="9" id="KW-1185">Reference proteome</keyword>
<reference evidence="8 9" key="1">
    <citation type="submission" date="2024-01" db="EMBL/GenBank/DDBJ databases">
        <title>The genomes of 5 underutilized Papilionoideae crops provide insights into root nodulation and disease resistanc.</title>
        <authorList>
            <person name="Jiang F."/>
        </authorList>
    </citation>
    <scope>NUCLEOTIDE SEQUENCE [LARGE SCALE GENOMIC DNA]</scope>
    <source>
        <strain evidence="8">LVBAO_FW01</strain>
        <tissue evidence="8">Leaves</tissue>
    </source>
</reference>
<keyword evidence="3 6" id="KW-0812">Transmembrane</keyword>
<protein>
    <recommendedName>
        <fullName evidence="7">ABC-2 type transporter transmembrane domain-containing protein</fullName>
    </recommendedName>
</protein>
<name>A0AAN9LMU5_CANGL</name>
<evidence type="ECO:0000256" key="5">
    <source>
        <dbReference type="ARBA" id="ARBA00023136"/>
    </source>
</evidence>
<evidence type="ECO:0000259" key="7">
    <source>
        <dbReference type="Pfam" id="PF01061"/>
    </source>
</evidence>
<dbReference type="GO" id="GO:0005886">
    <property type="term" value="C:plasma membrane"/>
    <property type="evidence" value="ECO:0007669"/>
    <property type="project" value="UniProtKB-ARBA"/>
</dbReference>
<feature type="transmembrane region" description="Helical" evidence="6">
    <location>
        <begin position="23"/>
        <end position="43"/>
    </location>
</feature>
<accession>A0AAN9LMU5</accession>
<evidence type="ECO:0000313" key="9">
    <source>
        <dbReference type="Proteomes" id="UP001367508"/>
    </source>
</evidence>
<comment type="subcellular location">
    <subcellularLocation>
        <location evidence="1">Membrane</location>
        <topology evidence="1">Multi-pass membrane protein</topology>
    </subcellularLocation>
</comment>
<gene>
    <name evidence="8" type="ORF">VNO77_17475</name>
</gene>
<evidence type="ECO:0000256" key="3">
    <source>
        <dbReference type="ARBA" id="ARBA00022692"/>
    </source>
</evidence>
<dbReference type="PANTHER" id="PTHR19241">
    <property type="entry name" value="ATP-BINDING CASSETTE TRANSPORTER"/>
    <property type="match status" value="1"/>
</dbReference>
<dbReference type="InterPro" id="IPR013525">
    <property type="entry name" value="ABC2_TM"/>
</dbReference>
<keyword evidence="2" id="KW-0813">Transport</keyword>
<comment type="caution">
    <text evidence="8">The sequence shown here is derived from an EMBL/GenBank/DDBJ whole genome shotgun (WGS) entry which is preliminary data.</text>
</comment>
<dbReference type="Proteomes" id="UP001367508">
    <property type="component" value="Unassembled WGS sequence"/>
</dbReference>
<feature type="transmembrane region" description="Helical" evidence="6">
    <location>
        <begin position="104"/>
        <end position="127"/>
    </location>
</feature>